<organism evidence="1 2">
    <name type="scientific">Acetobacter lovaniensis</name>
    <dbReference type="NCBI Taxonomy" id="104100"/>
    <lineage>
        <taxon>Bacteria</taxon>
        <taxon>Pseudomonadati</taxon>
        <taxon>Pseudomonadota</taxon>
        <taxon>Alphaproteobacteria</taxon>
        <taxon>Acetobacterales</taxon>
        <taxon>Acetobacteraceae</taxon>
        <taxon>Acetobacter</taxon>
    </lineage>
</organism>
<dbReference type="AlphaFoldDB" id="A0A841QEX8"/>
<accession>A0A841QEX8</accession>
<keyword evidence="2" id="KW-1185">Reference proteome</keyword>
<reference evidence="1 2" key="1">
    <citation type="submission" date="2020-08" db="EMBL/GenBank/DDBJ databases">
        <title>Genomic Encyclopedia of Type Strains, Phase IV (KMG-IV): sequencing the most valuable type-strain genomes for metagenomic binning, comparative biology and taxonomic classification.</title>
        <authorList>
            <person name="Goeker M."/>
        </authorList>
    </citation>
    <scope>NUCLEOTIDE SEQUENCE [LARGE SCALE GENOMIC DNA]</scope>
    <source>
        <strain evidence="1 2">DSM 4491</strain>
    </source>
</reference>
<proteinExistence type="predicted"/>
<evidence type="ECO:0000313" key="1">
    <source>
        <dbReference type="EMBL" id="MBB6456948.1"/>
    </source>
</evidence>
<gene>
    <name evidence="1" type="ORF">HNR55_001531</name>
</gene>
<keyword evidence="1" id="KW-0378">Hydrolase</keyword>
<evidence type="ECO:0000313" key="2">
    <source>
        <dbReference type="Proteomes" id="UP000578000"/>
    </source>
</evidence>
<name>A0A841QEX8_9PROT</name>
<protein>
    <submittedName>
        <fullName evidence="1">Beta-lactamase superfamily II metal-dependent hydrolase</fullName>
    </submittedName>
</protein>
<dbReference type="GO" id="GO:0016787">
    <property type="term" value="F:hydrolase activity"/>
    <property type="evidence" value="ECO:0007669"/>
    <property type="project" value="UniProtKB-KW"/>
</dbReference>
<comment type="caution">
    <text evidence="1">The sequence shown here is derived from an EMBL/GenBank/DDBJ whole genome shotgun (WGS) entry which is preliminary data.</text>
</comment>
<sequence>MNSQNFNTHRAKLEQLVHTHAPSDHVASAMLQHIKHMAAAMQAEEAEATTRLHHAHTAHRTPAARIRQFILGEARVA</sequence>
<dbReference type="RefSeq" id="WP_166112738.1">
    <property type="nucleotide sequence ID" value="NZ_BAABDB010000040.1"/>
</dbReference>
<dbReference type="Proteomes" id="UP000578000">
    <property type="component" value="Unassembled WGS sequence"/>
</dbReference>
<dbReference type="EMBL" id="JACHIE010000005">
    <property type="protein sequence ID" value="MBB6456948.1"/>
    <property type="molecule type" value="Genomic_DNA"/>
</dbReference>